<feature type="signal peptide" evidence="1">
    <location>
        <begin position="1"/>
        <end position="30"/>
    </location>
</feature>
<reference evidence="2" key="2">
    <citation type="submission" date="2020-09" db="EMBL/GenBank/DDBJ databases">
        <authorList>
            <person name="Sun Q."/>
            <person name="Ohkuma M."/>
        </authorList>
    </citation>
    <scope>NUCLEOTIDE SEQUENCE</scope>
    <source>
        <strain evidence="2">JCM 4346</strain>
    </source>
</reference>
<name>A0A918BVF0_9ACTN</name>
<feature type="chain" id="PRO_5037093429" description="Secreted protein" evidence="1">
    <location>
        <begin position="31"/>
        <end position="140"/>
    </location>
</feature>
<gene>
    <name evidence="2" type="ORF">GCM10010251_04190</name>
</gene>
<comment type="caution">
    <text evidence="2">The sequence shown here is derived from an EMBL/GenBank/DDBJ whole genome shotgun (WGS) entry which is preliminary data.</text>
</comment>
<dbReference type="EMBL" id="BMSX01000001">
    <property type="protein sequence ID" value="GGQ92683.1"/>
    <property type="molecule type" value="Genomic_DNA"/>
</dbReference>
<evidence type="ECO:0000256" key="1">
    <source>
        <dbReference type="SAM" id="SignalP"/>
    </source>
</evidence>
<dbReference type="Proteomes" id="UP000658320">
    <property type="component" value="Unassembled WGS sequence"/>
</dbReference>
<dbReference type="AlphaFoldDB" id="A0A918BVF0"/>
<accession>A0A918BVF0</accession>
<sequence>MNIQGIAKKAVTAAAITVSAVALSTAPAWAGTNGHAYTDFEDCGVLSCTTIEAGEGFFTANGDQWKACDLLSDGDRVIVEARWVSGGATHIYSATAASGTGTCGTYTKDIPEGVTVNLKVWHQNGASGTPKDVTSFKGVA</sequence>
<keyword evidence="3" id="KW-1185">Reference proteome</keyword>
<keyword evidence="1" id="KW-0732">Signal</keyword>
<evidence type="ECO:0000313" key="2">
    <source>
        <dbReference type="EMBL" id="GGQ92683.1"/>
    </source>
</evidence>
<proteinExistence type="predicted"/>
<evidence type="ECO:0000313" key="3">
    <source>
        <dbReference type="Proteomes" id="UP000658320"/>
    </source>
</evidence>
<reference evidence="2" key="1">
    <citation type="journal article" date="2014" name="Int. J. Syst. Evol. Microbiol.">
        <title>Complete genome sequence of Corynebacterium casei LMG S-19264T (=DSM 44701T), isolated from a smear-ripened cheese.</title>
        <authorList>
            <consortium name="US DOE Joint Genome Institute (JGI-PGF)"/>
            <person name="Walter F."/>
            <person name="Albersmeier A."/>
            <person name="Kalinowski J."/>
            <person name="Ruckert C."/>
        </authorList>
    </citation>
    <scope>NUCLEOTIDE SEQUENCE</scope>
    <source>
        <strain evidence="2">JCM 4346</strain>
    </source>
</reference>
<protein>
    <recommendedName>
        <fullName evidence="4">Secreted protein</fullName>
    </recommendedName>
</protein>
<dbReference type="RefSeq" id="WP_189931505.1">
    <property type="nucleotide sequence ID" value="NZ_BMSX01000001.1"/>
</dbReference>
<evidence type="ECO:0008006" key="4">
    <source>
        <dbReference type="Google" id="ProtNLM"/>
    </source>
</evidence>
<organism evidence="2 3">
    <name type="scientific">Streptomyces aurantiogriseus</name>
    <dbReference type="NCBI Taxonomy" id="66870"/>
    <lineage>
        <taxon>Bacteria</taxon>
        <taxon>Bacillati</taxon>
        <taxon>Actinomycetota</taxon>
        <taxon>Actinomycetes</taxon>
        <taxon>Kitasatosporales</taxon>
        <taxon>Streptomycetaceae</taxon>
        <taxon>Streptomyces</taxon>
    </lineage>
</organism>